<dbReference type="InterPro" id="IPR052921">
    <property type="entry name" value="GPCR1_Superfamily_Member"/>
</dbReference>
<feature type="transmembrane region" description="Helical" evidence="5">
    <location>
        <begin position="260"/>
        <end position="280"/>
    </location>
</feature>
<feature type="transmembrane region" description="Helical" evidence="5">
    <location>
        <begin position="224"/>
        <end position="248"/>
    </location>
</feature>
<evidence type="ECO:0000256" key="5">
    <source>
        <dbReference type="SAM" id="Phobius"/>
    </source>
</evidence>
<dbReference type="SUPFAM" id="SSF81321">
    <property type="entry name" value="Family A G protein-coupled receptor-like"/>
    <property type="match status" value="1"/>
</dbReference>
<dbReference type="GO" id="GO:0005549">
    <property type="term" value="F:odorant binding"/>
    <property type="evidence" value="ECO:0007669"/>
    <property type="project" value="TreeGrafter"/>
</dbReference>
<keyword evidence="4 5" id="KW-0472">Membrane</keyword>
<feature type="transmembrane region" description="Helical" evidence="5">
    <location>
        <begin position="182"/>
        <end position="203"/>
    </location>
</feature>
<feature type="transmembrane region" description="Helical" evidence="5">
    <location>
        <begin position="129"/>
        <end position="154"/>
    </location>
</feature>
<protein>
    <submittedName>
        <fullName evidence="7">Si:dkeyp-3f10.16</fullName>
    </submittedName>
</protein>
<sequence length="305" mass="34966">VTYPSRTAQDDFKDVFIKNFIAIFFGIIINYINGSFVFIFSRIFYMESRYILYIHLVINDMILLCITVTLHVVSYAMPLINVSVCCVLLLVGSVTTKNTPMSLAGMAVERYIAICKPLRHSQICTVRRTYMLISLICSVAFIPGLSDVFILVLAQPLTIFSSRVLCYPLAVFKTTYHLDKTLAVNIILMSFVWIALIYTYFRVLFTTKTATTDPVSTKKAQNTILLHGIQLLFCMMSYITPLLELILFPLFPNDKFKIMFANFFIASVLPRFLTPFIYGIRDQKFVTYIIKHFSMCTVKVKPVKN</sequence>
<dbReference type="Pfam" id="PF00001">
    <property type="entry name" value="7tm_1"/>
    <property type="match status" value="1"/>
</dbReference>
<evidence type="ECO:0000256" key="2">
    <source>
        <dbReference type="ARBA" id="ARBA00022692"/>
    </source>
</evidence>
<keyword evidence="3 5" id="KW-1133">Transmembrane helix</keyword>
<feature type="transmembrane region" description="Helical" evidence="5">
    <location>
        <begin position="20"/>
        <end position="40"/>
    </location>
</feature>
<dbReference type="OrthoDB" id="6359945at2759"/>
<organism evidence="7 8">
    <name type="scientific">Scleropages formosus</name>
    <name type="common">Asian bonytongue</name>
    <name type="synonym">Osteoglossum formosum</name>
    <dbReference type="NCBI Taxonomy" id="113540"/>
    <lineage>
        <taxon>Eukaryota</taxon>
        <taxon>Metazoa</taxon>
        <taxon>Chordata</taxon>
        <taxon>Craniata</taxon>
        <taxon>Vertebrata</taxon>
        <taxon>Euteleostomi</taxon>
        <taxon>Actinopterygii</taxon>
        <taxon>Neopterygii</taxon>
        <taxon>Teleostei</taxon>
        <taxon>Osteoglossocephala</taxon>
        <taxon>Osteoglossomorpha</taxon>
        <taxon>Osteoglossiformes</taxon>
        <taxon>Osteoglossidae</taxon>
        <taxon>Scleropages</taxon>
    </lineage>
</organism>
<dbReference type="GO" id="GO:0004984">
    <property type="term" value="F:olfactory receptor activity"/>
    <property type="evidence" value="ECO:0007669"/>
    <property type="project" value="TreeGrafter"/>
</dbReference>
<comment type="subcellular location">
    <subcellularLocation>
        <location evidence="1">Membrane</location>
    </subcellularLocation>
</comment>
<keyword evidence="8" id="KW-1185">Reference proteome</keyword>
<dbReference type="Gene3D" id="1.20.1070.10">
    <property type="entry name" value="Rhodopsin 7-helix transmembrane proteins"/>
    <property type="match status" value="1"/>
</dbReference>
<evidence type="ECO:0000259" key="6">
    <source>
        <dbReference type="PROSITE" id="PS50262"/>
    </source>
</evidence>
<accession>A0A8C9T6R4</accession>
<dbReference type="FunFam" id="1.20.1070.10:FF:000096">
    <property type="entry name" value="Odorant receptor 131-2"/>
    <property type="match status" value="1"/>
</dbReference>
<dbReference type="Ensembl" id="ENSSFOT00015081674.1">
    <property type="protein sequence ID" value="ENSSFOP00015045180.1"/>
    <property type="gene ID" value="ENSSFOG00015031163.1"/>
</dbReference>
<proteinExistence type="predicted"/>
<dbReference type="GeneTree" id="ENSGT00940000161337"/>
<name>A0A8C9T6R4_SCLFO</name>
<reference evidence="7" key="2">
    <citation type="submission" date="2025-08" db="UniProtKB">
        <authorList>
            <consortium name="Ensembl"/>
        </authorList>
    </citation>
    <scope>IDENTIFICATION</scope>
</reference>
<feature type="transmembrane region" description="Helical" evidence="5">
    <location>
        <begin position="52"/>
        <end position="73"/>
    </location>
</feature>
<reference evidence="7 8" key="1">
    <citation type="submission" date="2019-04" db="EMBL/GenBank/DDBJ databases">
        <authorList>
            <consortium name="Wellcome Sanger Institute Data Sharing"/>
        </authorList>
    </citation>
    <scope>NUCLEOTIDE SEQUENCE [LARGE SCALE GENOMIC DNA]</scope>
</reference>
<reference evidence="7" key="3">
    <citation type="submission" date="2025-09" db="UniProtKB">
        <authorList>
            <consortium name="Ensembl"/>
        </authorList>
    </citation>
    <scope>IDENTIFICATION</scope>
</reference>
<dbReference type="AlphaFoldDB" id="A0A8C9T6R4"/>
<dbReference type="InterPro" id="IPR017452">
    <property type="entry name" value="GPCR_Rhodpsn_7TM"/>
</dbReference>
<evidence type="ECO:0000256" key="1">
    <source>
        <dbReference type="ARBA" id="ARBA00004370"/>
    </source>
</evidence>
<dbReference type="GO" id="GO:0004930">
    <property type="term" value="F:G protein-coupled receptor activity"/>
    <property type="evidence" value="ECO:0007669"/>
    <property type="project" value="InterPro"/>
</dbReference>
<dbReference type="GO" id="GO:0016020">
    <property type="term" value="C:membrane"/>
    <property type="evidence" value="ECO:0007669"/>
    <property type="project" value="UniProtKB-SubCell"/>
</dbReference>
<dbReference type="PROSITE" id="PS50262">
    <property type="entry name" value="G_PROTEIN_RECEP_F1_2"/>
    <property type="match status" value="1"/>
</dbReference>
<evidence type="ECO:0000256" key="4">
    <source>
        <dbReference type="ARBA" id="ARBA00023136"/>
    </source>
</evidence>
<keyword evidence="2 5" id="KW-0812">Transmembrane</keyword>
<evidence type="ECO:0000256" key="3">
    <source>
        <dbReference type="ARBA" id="ARBA00022989"/>
    </source>
</evidence>
<evidence type="ECO:0000313" key="8">
    <source>
        <dbReference type="Proteomes" id="UP000694397"/>
    </source>
</evidence>
<dbReference type="InterPro" id="IPR000276">
    <property type="entry name" value="GPCR_Rhodpsn"/>
</dbReference>
<evidence type="ECO:0000313" key="7">
    <source>
        <dbReference type="Ensembl" id="ENSSFOP00015045180.1"/>
    </source>
</evidence>
<dbReference type="CDD" id="cd00637">
    <property type="entry name" value="7tm_classA_rhodopsin-like"/>
    <property type="match status" value="1"/>
</dbReference>
<dbReference type="Proteomes" id="UP000694397">
    <property type="component" value="Chromosome 22"/>
</dbReference>
<dbReference type="PANTHER" id="PTHR26451">
    <property type="entry name" value="G_PROTEIN_RECEP_F1_2 DOMAIN-CONTAINING PROTEIN"/>
    <property type="match status" value="1"/>
</dbReference>
<feature type="transmembrane region" description="Helical" evidence="5">
    <location>
        <begin position="79"/>
        <end position="96"/>
    </location>
</feature>
<feature type="domain" description="G-protein coupled receptors family 1 profile" evidence="6">
    <location>
        <begin position="29"/>
        <end position="278"/>
    </location>
</feature>
<dbReference type="PANTHER" id="PTHR26451:SF998">
    <property type="entry name" value="ODORANT RECEPTOR-RELATED"/>
    <property type="match status" value="1"/>
</dbReference>